<organism evidence="1 2">
    <name type="scientific">Candidatus Beckwithbacteria bacterium CG10_big_fil_rev_8_21_14_0_10_34_10</name>
    <dbReference type="NCBI Taxonomy" id="1974495"/>
    <lineage>
        <taxon>Bacteria</taxon>
        <taxon>Candidatus Beckwithiibacteriota</taxon>
    </lineage>
</organism>
<dbReference type="Proteomes" id="UP000230093">
    <property type="component" value="Unassembled WGS sequence"/>
</dbReference>
<proteinExistence type="predicted"/>
<evidence type="ECO:0000313" key="1">
    <source>
        <dbReference type="EMBL" id="PIS08675.1"/>
    </source>
</evidence>
<dbReference type="AlphaFoldDB" id="A0A2H0W7X9"/>
<accession>A0A2H0W7X9</accession>
<sequence length="91" mass="10202">MSETTPGKSNYNVLLTPKSAVLLLMPGWSGVEFPVALSLVNEFCQACNLKMADFLQARDELRDLLDQGYRIEDLNLEIYDKAAEEIIPPNI</sequence>
<comment type="caution">
    <text evidence="1">The sequence shown here is derived from an EMBL/GenBank/DDBJ whole genome shotgun (WGS) entry which is preliminary data.</text>
</comment>
<dbReference type="EMBL" id="PEZT01000031">
    <property type="protein sequence ID" value="PIS08675.1"/>
    <property type="molecule type" value="Genomic_DNA"/>
</dbReference>
<gene>
    <name evidence="1" type="ORF">COT75_05460</name>
</gene>
<protein>
    <submittedName>
        <fullName evidence="1">Uncharacterized protein</fullName>
    </submittedName>
</protein>
<evidence type="ECO:0000313" key="2">
    <source>
        <dbReference type="Proteomes" id="UP000230093"/>
    </source>
</evidence>
<reference evidence="2" key="1">
    <citation type="submission" date="2017-09" db="EMBL/GenBank/DDBJ databases">
        <title>Depth-based differentiation of microbial function through sediment-hosted aquifers and enrichment of novel symbionts in the deep terrestrial subsurface.</title>
        <authorList>
            <person name="Probst A.J."/>
            <person name="Ladd B."/>
            <person name="Jarett J.K."/>
            <person name="Geller-Mcgrath D.E."/>
            <person name="Sieber C.M.K."/>
            <person name="Emerson J.B."/>
            <person name="Anantharaman K."/>
            <person name="Thomas B.C."/>
            <person name="Malmstrom R."/>
            <person name="Stieglmeier M."/>
            <person name="Klingl A."/>
            <person name="Woyke T."/>
            <person name="Ryan C.M."/>
            <person name="Banfield J.F."/>
        </authorList>
    </citation>
    <scope>NUCLEOTIDE SEQUENCE [LARGE SCALE GENOMIC DNA]</scope>
</reference>
<name>A0A2H0W7X9_9BACT</name>